<gene>
    <name evidence="2" type="ORF">NP233_g8487</name>
</gene>
<name>A0AAD5YN43_9AGAR</name>
<sequence length="420" mass="47587">MNLSLPNESNAGSKTCDACEQEPGDLSAFTYPELPELPTLMYSDDEEDEEDEYEGLEWQSDGEDDDYDMDFQAFEDTVFPLGPDQWGTITDRVDDSNHGSNDIESIGHEANDSEDDQDVDVECPLIDDGHGLKPACSLHYSEKHRRSRAGCIISESEESDACYASAVKETKKAEQNPWAPFASRMDWDVAKWAKLRNIGSTDLSELLAIEGLCNALGLSYKNTRELNNIVDNLPTIPKFQEREVVIDGETIIFHSRDIVACLKHLWRDPELVDDLILEPEQQWADKERTSRLYHEMNTGDWWWTTQAEVEKATGDQHATVVPIILSSDKTQLTMFRNKQAYPVYMTLGNIPKHIHRKPSRQVQVLLAYLPTTKLEHISNKALCRHAISNLFHTCMQFIVKPLEHLSKTGIELTSGDGAVR</sequence>
<dbReference type="AlphaFoldDB" id="A0AAD5YN43"/>
<evidence type="ECO:0000313" key="2">
    <source>
        <dbReference type="EMBL" id="KAJ3564141.1"/>
    </source>
</evidence>
<feature type="region of interest" description="Disordered" evidence="1">
    <location>
        <begin position="1"/>
        <end position="67"/>
    </location>
</feature>
<accession>A0AAD5YN43</accession>
<evidence type="ECO:0000313" key="3">
    <source>
        <dbReference type="Proteomes" id="UP001213000"/>
    </source>
</evidence>
<keyword evidence="3" id="KW-1185">Reference proteome</keyword>
<comment type="caution">
    <text evidence="2">The sequence shown here is derived from an EMBL/GenBank/DDBJ whole genome shotgun (WGS) entry which is preliminary data.</text>
</comment>
<dbReference type="EMBL" id="JANIEX010000690">
    <property type="protein sequence ID" value="KAJ3564141.1"/>
    <property type="molecule type" value="Genomic_DNA"/>
</dbReference>
<organism evidence="2 3">
    <name type="scientific">Leucocoprinus birnbaumii</name>
    <dbReference type="NCBI Taxonomy" id="56174"/>
    <lineage>
        <taxon>Eukaryota</taxon>
        <taxon>Fungi</taxon>
        <taxon>Dikarya</taxon>
        <taxon>Basidiomycota</taxon>
        <taxon>Agaricomycotina</taxon>
        <taxon>Agaricomycetes</taxon>
        <taxon>Agaricomycetidae</taxon>
        <taxon>Agaricales</taxon>
        <taxon>Agaricineae</taxon>
        <taxon>Agaricaceae</taxon>
        <taxon>Leucocoprinus</taxon>
    </lineage>
</organism>
<dbReference type="Pfam" id="PF18759">
    <property type="entry name" value="Plavaka"/>
    <property type="match status" value="1"/>
</dbReference>
<feature type="compositionally biased region" description="Acidic residues" evidence="1">
    <location>
        <begin position="43"/>
        <end position="67"/>
    </location>
</feature>
<dbReference type="Proteomes" id="UP001213000">
    <property type="component" value="Unassembled WGS sequence"/>
</dbReference>
<proteinExistence type="predicted"/>
<evidence type="ECO:0000256" key="1">
    <source>
        <dbReference type="SAM" id="MobiDB-lite"/>
    </source>
</evidence>
<reference evidence="2" key="1">
    <citation type="submission" date="2022-07" db="EMBL/GenBank/DDBJ databases">
        <title>Genome Sequence of Leucocoprinus birnbaumii.</title>
        <authorList>
            <person name="Buettner E."/>
        </authorList>
    </citation>
    <scope>NUCLEOTIDE SEQUENCE</scope>
    <source>
        <strain evidence="2">VT141</strain>
    </source>
</reference>
<dbReference type="InterPro" id="IPR041078">
    <property type="entry name" value="Plavaka"/>
</dbReference>
<protein>
    <submittedName>
        <fullName evidence="2">Uncharacterized protein</fullName>
    </submittedName>
</protein>
<feature type="region of interest" description="Disordered" evidence="1">
    <location>
        <begin position="80"/>
        <end position="116"/>
    </location>
</feature>
<feature type="compositionally biased region" description="Polar residues" evidence="1">
    <location>
        <begin position="1"/>
        <end position="13"/>
    </location>
</feature>